<keyword evidence="4 5" id="KW-0720">Serine protease</keyword>
<dbReference type="CDD" id="cd07560">
    <property type="entry name" value="Peptidase_S41_CPP"/>
    <property type="match status" value="1"/>
</dbReference>
<evidence type="ECO:0000256" key="3">
    <source>
        <dbReference type="ARBA" id="ARBA00022801"/>
    </source>
</evidence>
<feature type="region of interest" description="Disordered" evidence="7">
    <location>
        <begin position="628"/>
        <end position="656"/>
    </location>
</feature>
<feature type="coiled-coil region" evidence="6">
    <location>
        <begin position="590"/>
        <end position="617"/>
    </location>
</feature>
<dbReference type="SUPFAM" id="SSF52096">
    <property type="entry name" value="ClpP/crotonase"/>
    <property type="match status" value="1"/>
</dbReference>
<dbReference type="InterPro" id="IPR040573">
    <property type="entry name" value="TSP_N"/>
</dbReference>
<dbReference type="SMART" id="SM00245">
    <property type="entry name" value="TSPc"/>
    <property type="match status" value="1"/>
</dbReference>
<evidence type="ECO:0000256" key="7">
    <source>
        <dbReference type="SAM" id="MobiDB-lite"/>
    </source>
</evidence>
<dbReference type="InterPro" id="IPR036034">
    <property type="entry name" value="PDZ_sf"/>
</dbReference>
<dbReference type="EC" id="3.4.21.102" evidence="9"/>
<reference evidence="9 10" key="1">
    <citation type="submission" date="2019-02" db="EMBL/GenBank/DDBJ databases">
        <title>Deep-cultivation of Planctomycetes and their phenomic and genomic characterization uncovers novel biology.</title>
        <authorList>
            <person name="Wiegand S."/>
            <person name="Jogler M."/>
            <person name="Boedeker C."/>
            <person name="Pinto D."/>
            <person name="Vollmers J."/>
            <person name="Rivas-Marin E."/>
            <person name="Kohn T."/>
            <person name="Peeters S.H."/>
            <person name="Heuer A."/>
            <person name="Rast P."/>
            <person name="Oberbeckmann S."/>
            <person name="Bunk B."/>
            <person name="Jeske O."/>
            <person name="Meyerdierks A."/>
            <person name="Storesund J.E."/>
            <person name="Kallscheuer N."/>
            <person name="Luecker S."/>
            <person name="Lage O.M."/>
            <person name="Pohl T."/>
            <person name="Merkel B.J."/>
            <person name="Hornburger P."/>
            <person name="Mueller R.-W."/>
            <person name="Bruemmer F."/>
            <person name="Labrenz M."/>
            <person name="Spormann A.M."/>
            <person name="Op Den Camp H."/>
            <person name="Overmann J."/>
            <person name="Amann R."/>
            <person name="Jetten M.S.M."/>
            <person name="Mascher T."/>
            <person name="Medema M.H."/>
            <person name="Devos D.P."/>
            <person name="Kaster A.-K."/>
            <person name="Ovreas L."/>
            <person name="Rohde M."/>
            <person name="Galperin M.Y."/>
            <person name="Jogler C."/>
        </authorList>
    </citation>
    <scope>NUCLEOTIDE SEQUENCE [LARGE SCALE GENOMIC DNA]</scope>
    <source>
        <strain evidence="9 10">Pan54</strain>
    </source>
</reference>
<evidence type="ECO:0000313" key="9">
    <source>
        <dbReference type="EMBL" id="TWT61991.1"/>
    </source>
</evidence>
<evidence type="ECO:0000256" key="1">
    <source>
        <dbReference type="ARBA" id="ARBA00009179"/>
    </source>
</evidence>
<comment type="similarity">
    <text evidence="1 5">Belongs to the peptidase S41A family.</text>
</comment>
<evidence type="ECO:0000313" key="10">
    <source>
        <dbReference type="Proteomes" id="UP000316095"/>
    </source>
</evidence>
<dbReference type="Gene3D" id="3.90.226.10">
    <property type="entry name" value="2-enoyl-CoA Hydratase, Chain A, domain 1"/>
    <property type="match status" value="1"/>
</dbReference>
<dbReference type="Proteomes" id="UP000316095">
    <property type="component" value="Unassembled WGS sequence"/>
</dbReference>
<accession>A0A5C5XI15</accession>
<dbReference type="GO" id="GO:0007165">
    <property type="term" value="P:signal transduction"/>
    <property type="evidence" value="ECO:0007669"/>
    <property type="project" value="TreeGrafter"/>
</dbReference>
<dbReference type="AlphaFoldDB" id="A0A5C5XI15"/>
<dbReference type="GO" id="GO:0004252">
    <property type="term" value="F:serine-type endopeptidase activity"/>
    <property type="evidence" value="ECO:0007669"/>
    <property type="project" value="UniProtKB-EC"/>
</dbReference>
<organism evidence="9 10">
    <name type="scientific">Rubinisphaera italica</name>
    <dbReference type="NCBI Taxonomy" id="2527969"/>
    <lineage>
        <taxon>Bacteria</taxon>
        <taxon>Pseudomonadati</taxon>
        <taxon>Planctomycetota</taxon>
        <taxon>Planctomycetia</taxon>
        <taxon>Planctomycetales</taxon>
        <taxon>Planctomycetaceae</taxon>
        <taxon>Rubinisphaera</taxon>
    </lineage>
</organism>
<dbReference type="InterPro" id="IPR005151">
    <property type="entry name" value="Tail-specific_protease"/>
</dbReference>
<feature type="domain" description="PDZ" evidence="8">
    <location>
        <begin position="236"/>
        <end position="306"/>
    </location>
</feature>
<protein>
    <submittedName>
        <fullName evidence="9">Tail-specific protease</fullName>
        <ecNumber evidence="9">3.4.21.102</ecNumber>
    </submittedName>
</protein>
<dbReference type="InterPro" id="IPR001478">
    <property type="entry name" value="PDZ"/>
</dbReference>
<dbReference type="RefSeq" id="WP_146503900.1">
    <property type="nucleotide sequence ID" value="NZ_SJPG01000001.1"/>
</dbReference>
<dbReference type="SUPFAM" id="SSF50156">
    <property type="entry name" value="PDZ domain-like"/>
    <property type="match status" value="1"/>
</dbReference>
<keyword evidence="2 5" id="KW-0645">Protease</keyword>
<dbReference type="SMART" id="SM00228">
    <property type="entry name" value="PDZ"/>
    <property type="match status" value="1"/>
</dbReference>
<evidence type="ECO:0000256" key="6">
    <source>
        <dbReference type="SAM" id="Coils"/>
    </source>
</evidence>
<keyword evidence="6" id="KW-0175">Coiled coil</keyword>
<dbReference type="EMBL" id="SJPG01000001">
    <property type="protein sequence ID" value="TWT61991.1"/>
    <property type="molecule type" value="Genomic_DNA"/>
</dbReference>
<dbReference type="Pfam" id="PF03572">
    <property type="entry name" value="Peptidase_S41"/>
    <property type="match status" value="1"/>
</dbReference>
<keyword evidence="10" id="KW-1185">Reference proteome</keyword>
<proteinExistence type="inferred from homology"/>
<evidence type="ECO:0000256" key="5">
    <source>
        <dbReference type="RuleBase" id="RU004404"/>
    </source>
</evidence>
<dbReference type="InterPro" id="IPR020992">
    <property type="entry name" value="Tail_Prtase_C"/>
</dbReference>
<dbReference type="OrthoDB" id="9812068at2"/>
<dbReference type="Pfam" id="PF17804">
    <property type="entry name" value="TSP_NTD"/>
    <property type="match status" value="1"/>
</dbReference>
<evidence type="ECO:0000256" key="2">
    <source>
        <dbReference type="ARBA" id="ARBA00022670"/>
    </source>
</evidence>
<dbReference type="InterPro" id="IPR004447">
    <property type="entry name" value="Peptidase_S41A"/>
</dbReference>
<name>A0A5C5XI15_9PLAN</name>
<dbReference type="PROSITE" id="PS50106">
    <property type="entry name" value="PDZ"/>
    <property type="match status" value="1"/>
</dbReference>
<keyword evidence="3 5" id="KW-0378">Hydrolase</keyword>
<dbReference type="FunFam" id="3.90.226.10:FF:000090">
    <property type="entry name" value="Tail-specific protease"/>
    <property type="match status" value="1"/>
</dbReference>
<evidence type="ECO:0000259" key="8">
    <source>
        <dbReference type="PROSITE" id="PS50106"/>
    </source>
</evidence>
<dbReference type="PANTHER" id="PTHR32060">
    <property type="entry name" value="TAIL-SPECIFIC PROTEASE"/>
    <property type="match status" value="1"/>
</dbReference>
<sequence>MKSPLFRRIALLSIVGVCLIVSTIGAQQLATENGGDTATARLVCKMIEKSHIGQHKIDDEISMGLYDRFIEDLDPNKLYFLKSDIDSFVKDRKNLDDQLLVGNIDFARKVFARYLDLVDQQINRAHELIDQDFDFTVDEDIITDADAIDYGTEAEREERWRKRIKYEMLDLKLEEKDKEEDIKEIREQLHRRYRTIASNLRLTDDHEILEMYLTALARSFDPHSSYMSPQTLEDFQINMRLSLEGIGAQLRYEDGFTVVYEVVKGGAADKDGRLQAKDKIVAVGQEDGEFVDIVEMKLKNVVRLIRGKSGTKVRLRVKKAEGGDTAVYEMVRQKIELNEQEVKGEVLNLQDRIGQPVKVGVINIPSFYRDFAGAQNGDRDFKSTEKDVRKVLADFNQQGGVDAVVIDLRNNGGGALSEAIGVSGLFITEGPVVQVKEIDGTVRSHKDENRDLVYDGPLVVICNRLSASASEIFAGVIVDYNRGIVVGDYTTHGKGTVQNVMPVADPLFRFRLFQPQDRGALKLTIQQFYRVNGDSTQNRGVRSDIVLPSRIDHMDLGESFLDNALEFDHIPRAKGVYNAGFTSGPIIDQLQKESRERVGETEEFQKLEKQIARLVERKNRKSVSLNESVLGKERAQDDNENNDLFPDLNNDEKKDEEKEIFPQTFYNDEVLEITSDYVSVLRQMKIVQGR</sequence>
<dbReference type="Pfam" id="PF00595">
    <property type="entry name" value="PDZ"/>
    <property type="match status" value="1"/>
</dbReference>
<dbReference type="Pfam" id="PF11818">
    <property type="entry name" value="DUF3340"/>
    <property type="match status" value="1"/>
</dbReference>
<dbReference type="GO" id="GO:0030288">
    <property type="term" value="C:outer membrane-bounded periplasmic space"/>
    <property type="evidence" value="ECO:0007669"/>
    <property type="project" value="TreeGrafter"/>
</dbReference>
<dbReference type="CDD" id="cd06782">
    <property type="entry name" value="cpPDZ_CPP-like"/>
    <property type="match status" value="1"/>
</dbReference>
<dbReference type="InterPro" id="IPR029045">
    <property type="entry name" value="ClpP/crotonase-like_dom_sf"/>
</dbReference>
<dbReference type="Gene3D" id="2.30.42.10">
    <property type="match status" value="1"/>
</dbReference>
<dbReference type="NCBIfam" id="TIGR00225">
    <property type="entry name" value="prc"/>
    <property type="match status" value="1"/>
</dbReference>
<dbReference type="GO" id="GO:0006508">
    <property type="term" value="P:proteolysis"/>
    <property type="evidence" value="ECO:0007669"/>
    <property type="project" value="UniProtKB-KW"/>
</dbReference>
<gene>
    <name evidence="9" type="primary">prc</name>
    <name evidence="9" type="ORF">Pan54_27300</name>
</gene>
<evidence type="ECO:0000256" key="4">
    <source>
        <dbReference type="ARBA" id="ARBA00022825"/>
    </source>
</evidence>
<comment type="caution">
    <text evidence="9">The sequence shown here is derived from an EMBL/GenBank/DDBJ whole genome shotgun (WGS) entry which is preliminary data.</text>
</comment>
<dbReference type="PANTHER" id="PTHR32060:SF22">
    <property type="entry name" value="CARBOXYL-TERMINAL-PROCESSING PEPTIDASE 3, CHLOROPLASTIC"/>
    <property type="match status" value="1"/>
</dbReference>